<dbReference type="Gene3D" id="2.20.25.80">
    <property type="entry name" value="WRKY domain"/>
    <property type="match status" value="1"/>
</dbReference>
<evidence type="ECO:0000259" key="8">
    <source>
        <dbReference type="PROSITE" id="PS50811"/>
    </source>
</evidence>
<evidence type="ECO:0000256" key="1">
    <source>
        <dbReference type="ARBA" id="ARBA00004123"/>
    </source>
</evidence>
<dbReference type="Pfam" id="PF03106">
    <property type="entry name" value="WRKY"/>
    <property type="match status" value="1"/>
</dbReference>
<comment type="subcellular location">
    <subcellularLocation>
        <location evidence="1">Nucleus</location>
    </subcellularLocation>
</comment>
<keyword evidence="5" id="KW-0539">Nucleus</keyword>
<dbReference type="Proteomes" id="UP001497512">
    <property type="component" value="Chromosome 1"/>
</dbReference>
<evidence type="ECO:0000256" key="2">
    <source>
        <dbReference type="ARBA" id="ARBA00023015"/>
    </source>
</evidence>
<protein>
    <recommendedName>
        <fullName evidence="8">WRKY domain-containing protein</fullName>
    </recommendedName>
</protein>
<evidence type="ECO:0000256" key="7">
    <source>
        <dbReference type="SAM" id="MobiDB-lite"/>
    </source>
</evidence>
<keyword evidence="6" id="KW-0175">Coiled coil</keyword>
<evidence type="ECO:0000256" key="4">
    <source>
        <dbReference type="ARBA" id="ARBA00023163"/>
    </source>
</evidence>
<dbReference type="InterPro" id="IPR036576">
    <property type="entry name" value="WRKY_dom_sf"/>
</dbReference>
<keyword evidence="3" id="KW-0238">DNA-binding</keyword>
<evidence type="ECO:0000313" key="9">
    <source>
        <dbReference type="EMBL" id="CAK9189643.1"/>
    </source>
</evidence>
<reference evidence="9 10" key="1">
    <citation type="submission" date="2024-02" db="EMBL/GenBank/DDBJ databases">
        <authorList>
            <consortium name="ELIXIR-Norway"/>
            <consortium name="Elixir Norway"/>
        </authorList>
    </citation>
    <scope>NUCLEOTIDE SEQUENCE [LARGE SCALE GENOMIC DNA]</scope>
</reference>
<evidence type="ECO:0000256" key="5">
    <source>
        <dbReference type="ARBA" id="ARBA00023242"/>
    </source>
</evidence>
<evidence type="ECO:0000256" key="6">
    <source>
        <dbReference type="SAM" id="Coils"/>
    </source>
</evidence>
<evidence type="ECO:0000256" key="3">
    <source>
        <dbReference type="ARBA" id="ARBA00023125"/>
    </source>
</evidence>
<feature type="compositionally biased region" description="Polar residues" evidence="7">
    <location>
        <begin position="223"/>
        <end position="232"/>
    </location>
</feature>
<keyword evidence="4" id="KW-0804">Transcription</keyword>
<gene>
    <name evidence="9" type="ORF">CSSPTR1EN2_LOCUS294</name>
</gene>
<feature type="region of interest" description="Disordered" evidence="7">
    <location>
        <begin position="221"/>
        <end position="255"/>
    </location>
</feature>
<dbReference type="SMART" id="SM00774">
    <property type="entry name" value="WRKY"/>
    <property type="match status" value="1"/>
</dbReference>
<feature type="domain" description="WRKY" evidence="8">
    <location>
        <begin position="495"/>
        <end position="558"/>
    </location>
</feature>
<dbReference type="InterPro" id="IPR003657">
    <property type="entry name" value="WRKY_dom"/>
</dbReference>
<keyword evidence="10" id="KW-1185">Reference proteome</keyword>
<accession>A0ABP0T809</accession>
<keyword evidence="2" id="KW-0805">Transcription regulation</keyword>
<proteinExistence type="predicted"/>
<dbReference type="PROSITE" id="PS50811">
    <property type="entry name" value="WRKY"/>
    <property type="match status" value="1"/>
</dbReference>
<dbReference type="EMBL" id="OZ019893">
    <property type="protein sequence ID" value="CAK9189643.1"/>
    <property type="molecule type" value="Genomic_DNA"/>
</dbReference>
<feature type="coiled-coil region" evidence="6">
    <location>
        <begin position="402"/>
        <end position="436"/>
    </location>
</feature>
<dbReference type="SUPFAM" id="SSF118290">
    <property type="entry name" value="WRKY DNA-binding domain"/>
    <property type="match status" value="1"/>
</dbReference>
<organism evidence="9 10">
    <name type="scientific">Sphagnum troendelagicum</name>
    <dbReference type="NCBI Taxonomy" id="128251"/>
    <lineage>
        <taxon>Eukaryota</taxon>
        <taxon>Viridiplantae</taxon>
        <taxon>Streptophyta</taxon>
        <taxon>Embryophyta</taxon>
        <taxon>Bryophyta</taxon>
        <taxon>Sphagnophytina</taxon>
        <taxon>Sphagnopsida</taxon>
        <taxon>Sphagnales</taxon>
        <taxon>Sphagnaceae</taxon>
        <taxon>Sphagnum</taxon>
    </lineage>
</organism>
<sequence>MSRGLQSWKDGVQGRTGRIEIDVLDRGIEIDISNSNGDGQMELSSSILERNKLVRRQGGLHQLAATIAASETNQVHVLIQEAQQLYVHHLPAKKDIDRDSLSQSQATEQPLGTEDLAVENKNRSEFLSTVQNGPEKEDRISPKCENRKCQSIATNGKLFSGLPVWCAQHQATATVAAMTTTAAGMAKKRRVRGCMSMEVCGAHQDKPLRCTSHVGARPLKQPRVQTTSSNVSIEKDTQRGSGGTEGTGISDTPRVLPTTIPPAAGESVGAIGKQASRSSGVESGAGLSAPPQILPATVESVAGEPAIAIWKETPRSSGRTIVAGLLTSPCLSPPTVTFVAGEPVQATGKDTRRSNGGTKVVEPSGSPRFQPATISSVSGEPIGVQKHESGVSYFVQSPPSGRFLSQKEMKELEVEIKQLKKEHDGLQQRMVSIEIEMARLQSVQKREIERHQIQNERAAKSCLQLKSQTTMQSLPLRRNIAVQGSLQQGKATACAILRPLIDGYNWRKYNEIIPPGTTSPMVFYGCTNMGCIARKIEEHSPTGHVRHIYEGSHNHLQPRKAMALIRSCRKRKLSYRELEKGRLRVDGQ</sequence>
<feature type="region of interest" description="Disordered" evidence="7">
    <location>
        <begin position="347"/>
        <end position="366"/>
    </location>
</feature>
<name>A0ABP0T809_9BRYO</name>
<evidence type="ECO:0000313" key="10">
    <source>
        <dbReference type="Proteomes" id="UP001497512"/>
    </source>
</evidence>